<dbReference type="STRING" id="446466.Cfla_2616"/>
<evidence type="ECO:0000313" key="5">
    <source>
        <dbReference type="Proteomes" id="UP000000849"/>
    </source>
</evidence>
<dbReference type="KEGG" id="cfl:Cfla_2616"/>
<dbReference type="HOGENOM" id="CLU_115403_6_4_11"/>
<keyword evidence="5" id="KW-1185">Reference proteome</keyword>
<dbReference type="PROSITE" id="PS50801">
    <property type="entry name" value="STAS"/>
    <property type="match status" value="1"/>
</dbReference>
<feature type="domain" description="STAS" evidence="3">
    <location>
        <begin position="10"/>
        <end position="111"/>
    </location>
</feature>
<name>D5UIT8_CELFN</name>
<gene>
    <name evidence="4" type="ordered locus">Cfla_2616</name>
</gene>
<dbReference type="CDD" id="cd07043">
    <property type="entry name" value="STAS_anti-anti-sigma_factors"/>
    <property type="match status" value="1"/>
</dbReference>
<dbReference type="Pfam" id="PF01740">
    <property type="entry name" value="STAS"/>
    <property type="match status" value="1"/>
</dbReference>
<dbReference type="Proteomes" id="UP000000849">
    <property type="component" value="Chromosome"/>
</dbReference>
<dbReference type="AlphaFoldDB" id="D5UIT8"/>
<sequence length="111" mass="11638">MEVDLELRDPGAAVLRVTGRLTMLGAAQLRTTVDRAVDTGHPLVVVDLAEVPFMDSSGLGALVGGLRAARAASGDLRIAAPCEQVRTVLELTTMDKVLRPYAAVDDALRGA</sequence>
<dbReference type="InterPro" id="IPR002645">
    <property type="entry name" value="STAS_dom"/>
</dbReference>
<dbReference type="NCBIfam" id="TIGR00377">
    <property type="entry name" value="ant_ant_sig"/>
    <property type="match status" value="1"/>
</dbReference>
<evidence type="ECO:0000256" key="1">
    <source>
        <dbReference type="ARBA" id="ARBA00009013"/>
    </source>
</evidence>
<protein>
    <recommendedName>
        <fullName evidence="2">Anti-sigma factor antagonist</fullName>
    </recommendedName>
</protein>
<evidence type="ECO:0000313" key="4">
    <source>
        <dbReference type="EMBL" id="ADG75504.1"/>
    </source>
</evidence>
<dbReference type="PANTHER" id="PTHR33495:SF2">
    <property type="entry name" value="ANTI-SIGMA FACTOR ANTAGONIST TM_1081-RELATED"/>
    <property type="match status" value="1"/>
</dbReference>
<accession>D5UIT8</accession>
<dbReference type="OrthoDB" id="9793697at2"/>
<dbReference type="EMBL" id="CP001964">
    <property type="protein sequence ID" value="ADG75504.1"/>
    <property type="molecule type" value="Genomic_DNA"/>
</dbReference>
<dbReference type="PANTHER" id="PTHR33495">
    <property type="entry name" value="ANTI-SIGMA FACTOR ANTAGONIST TM_1081-RELATED-RELATED"/>
    <property type="match status" value="1"/>
</dbReference>
<dbReference type="Gene3D" id="3.30.750.24">
    <property type="entry name" value="STAS domain"/>
    <property type="match status" value="1"/>
</dbReference>
<comment type="similarity">
    <text evidence="1 2">Belongs to the anti-sigma-factor antagonist family.</text>
</comment>
<dbReference type="InterPro" id="IPR003658">
    <property type="entry name" value="Anti-sigma_ant"/>
</dbReference>
<dbReference type="SUPFAM" id="SSF52091">
    <property type="entry name" value="SpoIIaa-like"/>
    <property type="match status" value="1"/>
</dbReference>
<proteinExistence type="inferred from homology"/>
<dbReference type="RefSeq" id="WP_013117837.1">
    <property type="nucleotide sequence ID" value="NC_014151.1"/>
</dbReference>
<evidence type="ECO:0000259" key="3">
    <source>
        <dbReference type="PROSITE" id="PS50801"/>
    </source>
</evidence>
<dbReference type="InterPro" id="IPR036513">
    <property type="entry name" value="STAS_dom_sf"/>
</dbReference>
<organism evidence="4 5">
    <name type="scientific">Cellulomonas flavigena (strain ATCC 482 / DSM 20109 / BCRC 11376 / JCM 18109 / NBRC 3775 / NCIMB 8073 / NRS 134)</name>
    <dbReference type="NCBI Taxonomy" id="446466"/>
    <lineage>
        <taxon>Bacteria</taxon>
        <taxon>Bacillati</taxon>
        <taxon>Actinomycetota</taxon>
        <taxon>Actinomycetes</taxon>
        <taxon>Micrococcales</taxon>
        <taxon>Cellulomonadaceae</taxon>
        <taxon>Cellulomonas</taxon>
    </lineage>
</organism>
<dbReference type="eggNOG" id="COG1366">
    <property type="taxonomic scope" value="Bacteria"/>
</dbReference>
<reference evidence="4 5" key="1">
    <citation type="journal article" date="2010" name="Stand. Genomic Sci.">
        <title>Complete genome sequence of Cellulomonas flavigena type strain (134).</title>
        <authorList>
            <person name="Abt B."/>
            <person name="Foster B."/>
            <person name="Lapidus A."/>
            <person name="Clum A."/>
            <person name="Sun H."/>
            <person name="Pukall R."/>
            <person name="Lucas S."/>
            <person name="Glavina Del Rio T."/>
            <person name="Nolan M."/>
            <person name="Tice H."/>
            <person name="Cheng J.F."/>
            <person name="Pitluck S."/>
            <person name="Liolios K."/>
            <person name="Ivanova N."/>
            <person name="Mavromatis K."/>
            <person name="Ovchinnikova G."/>
            <person name="Pati A."/>
            <person name="Goodwin L."/>
            <person name="Chen A."/>
            <person name="Palaniappan K."/>
            <person name="Land M."/>
            <person name="Hauser L."/>
            <person name="Chang Y.J."/>
            <person name="Jeffries C.D."/>
            <person name="Rohde M."/>
            <person name="Goker M."/>
            <person name="Woyke T."/>
            <person name="Bristow J."/>
            <person name="Eisen J.A."/>
            <person name="Markowitz V."/>
            <person name="Hugenholtz P."/>
            <person name="Kyrpides N.C."/>
            <person name="Klenk H.P."/>
        </authorList>
    </citation>
    <scope>NUCLEOTIDE SEQUENCE [LARGE SCALE GENOMIC DNA]</scope>
    <source>
        <strain evidence="5">ATCC 482 / DSM 20109 / BCRC 11376 / JCM 18109 / NBRC 3775 / NCIMB 8073 / NRS 134</strain>
    </source>
</reference>
<evidence type="ECO:0000256" key="2">
    <source>
        <dbReference type="RuleBase" id="RU003749"/>
    </source>
</evidence>
<dbReference type="GO" id="GO:0043856">
    <property type="term" value="F:anti-sigma factor antagonist activity"/>
    <property type="evidence" value="ECO:0007669"/>
    <property type="project" value="InterPro"/>
</dbReference>